<dbReference type="EMBL" id="JARAKH010000033">
    <property type="protein sequence ID" value="KAK8385387.1"/>
    <property type="molecule type" value="Genomic_DNA"/>
</dbReference>
<proteinExistence type="predicted"/>
<reference evidence="1 2" key="1">
    <citation type="submission" date="2023-03" db="EMBL/GenBank/DDBJ databases">
        <title>High-quality genome of Scylla paramamosain provides insights in environmental adaptation.</title>
        <authorList>
            <person name="Zhang L."/>
        </authorList>
    </citation>
    <scope>NUCLEOTIDE SEQUENCE [LARGE SCALE GENOMIC DNA]</scope>
    <source>
        <strain evidence="1">LZ_2023a</strain>
        <tissue evidence="1">Muscle</tissue>
    </source>
</reference>
<dbReference type="AlphaFoldDB" id="A0AAW0TFL4"/>
<comment type="caution">
    <text evidence="1">The sequence shown here is derived from an EMBL/GenBank/DDBJ whole genome shotgun (WGS) entry which is preliminary data.</text>
</comment>
<name>A0AAW0TFL4_SCYPA</name>
<keyword evidence="2" id="KW-1185">Reference proteome</keyword>
<accession>A0AAW0TFL4</accession>
<evidence type="ECO:0000313" key="2">
    <source>
        <dbReference type="Proteomes" id="UP001487740"/>
    </source>
</evidence>
<dbReference type="Proteomes" id="UP001487740">
    <property type="component" value="Unassembled WGS sequence"/>
</dbReference>
<sequence>MARVSKFKGHQVRPSAYITTTTTTTTTTCKCLSHTHSSAALQHKLSTMRCVASSPPGAAVLSQSSGCLSAAWS</sequence>
<gene>
    <name evidence="1" type="ORF">O3P69_012315</name>
</gene>
<protein>
    <submittedName>
        <fullName evidence="1">Uncharacterized protein</fullName>
    </submittedName>
</protein>
<evidence type="ECO:0000313" key="1">
    <source>
        <dbReference type="EMBL" id="KAK8385387.1"/>
    </source>
</evidence>
<organism evidence="1 2">
    <name type="scientific">Scylla paramamosain</name>
    <name type="common">Mud crab</name>
    <dbReference type="NCBI Taxonomy" id="85552"/>
    <lineage>
        <taxon>Eukaryota</taxon>
        <taxon>Metazoa</taxon>
        <taxon>Ecdysozoa</taxon>
        <taxon>Arthropoda</taxon>
        <taxon>Crustacea</taxon>
        <taxon>Multicrustacea</taxon>
        <taxon>Malacostraca</taxon>
        <taxon>Eumalacostraca</taxon>
        <taxon>Eucarida</taxon>
        <taxon>Decapoda</taxon>
        <taxon>Pleocyemata</taxon>
        <taxon>Brachyura</taxon>
        <taxon>Eubrachyura</taxon>
        <taxon>Portunoidea</taxon>
        <taxon>Portunidae</taxon>
        <taxon>Portuninae</taxon>
        <taxon>Scylla</taxon>
    </lineage>
</organism>